<dbReference type="InterPro" id="IPR008920">
    <property type="entry name" value="TF_FadR/GntR_C"/>
</dbReference>
<dbReference type="SUPFAM" id="SSF46785">
    <property type="entry name" value="Winged helix' DNA-binding domain"/>
    <property type="match status" value="1"/>
</dbReference>
<keyword evidence="1" id="KW-0805">Transcription regulation</keyword>
<dbReference type="PANTHER" id="PTHR43537:SF53">
    <property type="entry name" value="HTH-TYPE TRANSCRIPTIONAL REPRESSOR NANR"/>
    <property type="match status" value="1"/>
</dbReference>
<reference evidence="6" key="1">
    <citation type="journal article" date="2019" name="Int. J. Syst. Evol. Microbiol.">
        <title>The Global Catalogue of Microorganisms (GCM) 10K type strain sequencing project: providing services to taxonomists for standard genome sequencing and annotation.</title>
        <authorList>
            <consortium name="The Broad Institute Genomics Platform"/>
            <consortium name="The Broad Institute Genome Sequencing Center for Infectious Disease"/>
            <person name="Wu L."/>
            <person name="Ma J."/>
        </authorList>
    </citation>
    <scope>NUCLEOTIDE SEQUENCE [LARGE SCALE GENOMIC DNA]</scope>
    <source>
        <strain evidence="6">CGMCC 1.12750</strain>
    </source>
</reference>
<dbReference type="InterPro" id="IPR036388">
    <property type="entry name" value="WH-like_DNA-bd_sf"/>
</dbReference>
<evidence type="ECO:0000259" key="4">
    <source>
        <dbReference type="PROSITE" id="PS50949"/>
    </source>
</evidence>
<name>A0ABW2UFK4_9RHOB</name>
<accession>A0ABW2UFK4</accession>
<dbReference type="Pfam" id="PF07729">
    <property type="entry name" value="FCD"/>
    <property type="match status" value="1"/>
</dbReference>
<dbReference type="InterPro" id="IPR000524">
    <property type="entry name" value="Tscrpt_reg_HTH_GntR"/>
</dbReference>
<dbReference type="CDD" id="cd07377">
    <property type="entry name" value="WHTH_GntR"/>
    <property type="match status" value="1"/>
</dbReference>
<dbReference type="InterPro" id="IPR036390">
    <property type="entry name" value="WH_DNA-bd_sf"/>
</dbReference>
<dbReference type="InterPro" id="IPR011711">
    <property type="entry name" value="GntR_C"/>
</dbReference>
<dbReference type="Proteomes" id="UP001596516">
    <property type="component" value="Unassembled WGS sequence"/>
</dbReference>
<dbReference type="Pfam" id="PF00392">
    <property type="entry name" value="GntR"/>
    <property type="match status" value="1"/>
</dbReference>
<protein>
    <submittedName>
        <fullName evidence="5">Transcriptional regulator NanR</fullName>
    </submittedName>
</protein>
<dbReference type="Gene3D" id="1.20.120.530">
    <property type="entry name" value="GntR ligand-binding domain-like"/>
    <property type="match status" value="1"/>
</dbReference>
<proteinExistence type="predicted"/>
<dbReference type="SMART" id="SM00895">
    <property type="entry name" value="FCD"/>
    <property type="match status" value="1"/>
</dbReference>
<keyword evidence="3" id="KW-0804">Transcription</keyword>
<dbReference type="PANTHER" id="PTHR43537">
    <property type="entry name" value="TRANSCRIPTIONAL REGULATOR, GNTR FAMILY"/>
    <property type="match status" value="1"/>
</dbReference>
<dbReference type="PRINTS" id="PR00035">
    <property type="entry name" value="HTHGNTR"/>
</dbReference>
<evidence type="ECO:0000313" key="6">
    <source>
        <dbReference type="Proteomes" id="UP001596516"/>
    </source>
</evidence>
<evidence type="ECO:0000256" key="1">
    <source>
        <dbReference type="ARBA" id="ARBA00023015"/>
    </source>
</evidence>
<dbReference type="SUPFAM" id="SSF48008">
    <property type="entry name" value="GntR ligand-binding domain-like"/>
    <property type="match status" value="1"/>
</dbReference>
<dbReference type="SMART" id="SM00345">
    <property type="entry name" value="HTH_GNTR"/>
    <property type="match status" value="1"/>
</dbReference>
<comment type="caution">
    <text evidence="5">The sequence shown here is derived from an EMBL/GenBank/DDBJ whole genome shotgun (WGS) entry which is preliminary data.</text>
</comment>
<dbReference type="PROSITE" id="PS50949">
    <property type="entry name" value="HTH_GNTR"/>
    <property type="match status" value="1"/>
</dbReference>
<dbReference type="NCBIfam" id="NF003011">
    <property type="entry name" value="PRK03837.1"/>
    <property type="match status" value="1"/>
</dbReference>
<evidence type="ECO:0000256" key="3">
    <source>
        <dbReference type="ARBA" id="ARBA00023163"/>
    </source>
</evidence>
<sequence>MMSQTAAEPIQRRKLYQEVMDRLLDMMRDEGLAVGDQLPSERDLMERYGVGRPAVREALQNMAQLGLISIAHGERARVAKPSFANLYESIALTTSGILRNSPESLRDLKEARLLFEVQMVRLAAQRATPEDVARLRRRLEDHHASLADLGQFFRHDMLFHREIAVITGNSIFPDLSQAVIGWLGEFYSQLVRLPGTEQLTLSEHGQILEAIAAADADAAERAMRDHILRANKLYAQHQGQGAATAG</sequence>
<evidence type="ECO:0000313" key="5">
    <source>
        <dbReference type="EMBL" id="MFC7702785.1"/>
    </source>
</evidence>
<keyword evidence="6" id="KW-1185">Reference proteome</keyword>
<organism evidence="5 6">
    <name type="scientific">Plastorhodobacter daqingensis</name>
    <dbReference type="NCBI Taxonomy" id="1387281"/>
    <lineage>
        <taxon>Bacteria</taxon>
        <taxon>Pseudomonadati</taxon>
        <taxon>Pseudomonadota</taxon>
        <taxon>Alphaproteobacteria</taxon>
        <taxon>Rhodobacterales</taxon>
        <taxon>Paracoccaceae</taxon>
        <taxon>Plastorhodobacter</taxon>
    </lineage>
</organism>
<keyword evidence="2" id="KW-0238">DNA-binding</keyword>
<dbReference type="Gene3D" id="1.10.10.10">
    <property type="entry name" value="Winged helix-like DNA-binding domain superfamily/Winged helix DNA-binding domain"/>
    <property type="match status" value="1"/>
</dbReference>
<dbReference type="EMBL" id="JBHTFQ010000001">
    <property type="protein sequence ID" value="MFC7702785.1"/>
    <property type="molecule type" value="Genomic_DNA"/>
</dbReference>
<evidence type="ECO:0000256" key="2">
    <source>
        <dbReference type="ARBA" id="ARBA00023125"/>
    </source>
</evidence>
<gene>
    <name evidence="5" type="primary">nanR</name>
    <name evidence="5" type="ORF">ACFQXB_01085</name>
</gene>
<feature type="domain" description="HTH gntR-type" evidence="4">
    <location>
        <begin position="13"/>
        <end position="81"/>
    </location>
</feature>